<proteinExistence type="predicted"/>
<evidence type="ECO:0008006" key="4">
    <source>
        <dbReference type="Google" id="ProtNLM"/>
    </source>
</evidence>
<dbReference type="STRING" id="1420851.AU255_02180"/>
<comment type="caution">
    <text evidence="2">The sequence shown here is derived from an EMBL/GenBank/DDBJ whole genome shotgun (WGS) entry which is preliminary data.</text>
</comment>
<reference evidence="2 3" key="1">
    <citation type="submission" date="2015-12" db="EMBL/GenBank/DDBJ databases">
        <authorList>
            <person name="Shamseldin A."/>
            <person name="Moawad H."/>
            <person name="Abd El-Rahim W.M."/>
            <person name="Sadowsky M.J."/>
        </authorList>
    </citation>
    <scope>NUCLEOTIDE SEQUENCE [LARGE SCALE GENOMIC DNA]</scope>
    <source>
        <strain evidence="2 3">WF1</strain>
    </source>
</reference>
<dbReference type="AlphaFoldDB" id="A0A1V8M5A0"/>
<dbReference type="RefSeq" id="WP_080521360.1">
    <property type="nucleotide sequence ID" value="NZ_LPUF01000001.1"/>
</dbReference>
<evidence type="ECO:0000256" key="1">
    <source>
        <dbReference type="SAM" id="MobiDB-lite"/>
    </source>
</evidence>
<accession>A0A1V8M5A0</accession>
<name>A0A1V8M5A0_9GAMM</name>
<protein>
    <recommendedName>
        <fullName evidence="4">DUF5681 domain-containing protein</fullName>
    </recommendedName>
</protein>
<evidence type="ECO:0000313" key="3">
    <source>
        <dbReference type="Proteomes" id="UP000191980"/>
    </source>
</evidence>
<sequence length="68" mass="7638">MTEKLETLKPAGRKKNPQGRPIGTTKATLVRNRATKFLEKTLKNETADTLSRTLSAIESLKLNQEKNK</sequence>
<dbReference type="EMBL" id="LPUF01000001">
    <property type="protein sequence ID" value="OQK16737.1"/>
    <property type="molecule type" value="Genomic_DNA"/>
</dbReference>
<keyword evidence="3" id="KW-1185">Reference proteome</keyword>
<organism evidence="2 3">
    <name type="scientific">Methyloprofundus sedimenti</name>
    <dbReference type="NCBI Taxonomy" id="1420851"/>
    <lineage>
        <taxon>Bacteria</taxon>
        <taxon>Pseudomonadati</taxon>
        <taxon>Pseudomonadota</taxon>
        <taxon>Gammaproteobacteria</taxon>
        <taxon>Methylococcales</taxon>
        <taxon>Methylococcaceae</taxon>
        <taxon>Methyloprofundus</taxon>
    </lineage>
</organism>
<gene>
    <name evidence="2" type="ORF">AU255_02180</name>
</gene>
<evidence type="ECO:0000313" key="2">
    <source>
        <dbReference type="EMBL" id="OQK16737.1"/>
    </source>
</evidence>
<dbReference type="Proteomes" id="UP000191980">
    <property type="component" value="Unassembled WGS sequence"/>
</dbReference>
<feature type="region of interest" description="Disordered" evidence="1">
    <location>
        <begin position="1"/>
        <end position="23"/>
    </location>
</feature>